<feature type="compositionally biased region" description="Basic and acidic residues" evidence="1">
    <location>
        <begin position="28"/>
        <end position="38"/>
    </location>
</feature>
<feature type="region of interest" description="Disordered" evidence="1">
    <location>
        <begin position="28"/>
        <end position="50"/>
    </location>
</feature>
<name>A0AA39WCF3_9PEZI</name>
<dbReference type="AlphaFoldDB" id="A0AA39WCF3"/>
<protein>
    <submittedName>
        <fullName evidence="2">Uncharacterized protein</fullName>
    </submittedName>
</protein>
<dbReference type="Proteomes" id="UP001174934">
    <property type="component" value="Unassembled WGS sequence"/>
</dbReference>
<dbReference type="EMBL" id="JAULSR010000011">
    <property type="protein sequence ID" value="KAK0610031.1"/>
    <property type="molecule type" value="Genomic_DNA"/>
</dbReference>
<evidence type="ECO:0000313" key="3">
    <source>
        <dbReference type="Proteomes" id="UP001174934"/>
    </source>
</evidence>
<evidence type="ECO:0000256" key="1">
    <source>
        <dbReference type="SAM" id="MobiDB-lite"/>
    </source>
</evidence>
<reference evidence="2" key="1">
    <citation type="submission" date="2023-06" db="EMBL/GenBank/DDBJ databases">
        <title>Genome-scale phylogeny and comparative genomics of the fungal order Sordariales.</title>
        <authorList>
            <consortium name="Lawrence Berkeley National Laboratory"/>
            <person name="Hensen N."/>
            <person name="Bonometti L."/>
            <person name="Westerberg I."/>
            <person name="Brannstrom I.O."/>
            <person name="Guillou S."/>
            <person name="Cros-Aarteil S."/>
            <person name="Calhoun S."/>
            <person name="Haridas S."/>
            <person name="Kuo A."/>
            <person name="Mondo S."/>
            <person name="Pangilinan J."/>
            <person name="Riley R."/>
            <person name="LaButti K."/>
            <person name="Andreopoulos B."/>
            <person name="Lipzen A."/>
            <person name="Chen C."/>
            <person name="Yanf M."/>
            <person name="Daum C."/>
            <person name="Ng V."/>
            <person name="Clum A."/>
            <person name="Steindorff A."/>
            <person name="Ohm R."/>
            <person name="Martin F."/>
            <person name="Silar P."/>
            <person name="Natvig D."/>
            <person name="Lalanne C."/>
            <person name="Gautier V."/>
            <person name="Ament-velasquez S.L."/>
            <person name="Kruys A."/>
            <person name="Hutchinson M.I."/>
            <person name="Powell A.J."/>
            <person name="Barry K."/>
            <person name="Miller A.N."/>
            <person name="Grigoriev I.V."/>
            <person name="Debuchy R."/>
            <person name="Gladieux P."/>
            <person name="Thoren M.H."/>
            <person name="Johannesson H."/>
        </authorList>
    </citation>
    <scope>NUCLEOTIDE SEQUENCE</scope>
    <source>
        <strain evidence="2">SMH3391-2</strain>
    </source>
</reference>
<organism evidence="2 3">
    <name type="scientific">Bombardia bombarda</name>
    <dbReference type="NCBI Taxonomy" id="252184"/>
    <lineage>
        <taxon>Eukaryota</taxon>
        <taxon>Fungi</taxon>
        <taxon>Dikarya</taxon>
        <taxon>Ascomycota</taxon>
        <taxon>Pezizomycotina</taxon>
        <taxon>Sordariomycetes</taxon>
        <taxon>Sordariomycetidae</taxon>
        <taxon>Sordariales</taxon>
        <taxon>Lasiosphaeriaceae</taxon>
        <taxon>Bombardia</taxon>
    </lineage>
</organism>
<dbReference type="Gene3D" id="3.40.50.720">
    <property type="entry name" value="NAD(P)-binding Rossmann-like Domain"/>
    <property type="match status" value="1"/>
</dbReference>
<gene>
    <name evidence="2" type="ORF">B0T17DRAFT_501012</name>
</gene>
<dbReference type="PANTHER" id="PTHR40129:SF2">
    <property type="entry name" value="KETOPANTOATE REDUCTASE N-TERMINAL DOMAIN-CONTAINING PROTEIN"/>
    <property type="match status" value="1"/>
</dbReference>
<keyword evidence="3" id="KW-1185">Reference proteome</keyword>
<dbReference type="PANTHER" id="PTHR40129">
    <property type="entry name" value="KETOPANTOATE REDUCTASE N-TERMINAL DOMAIN-CONTAINING PROTEIN"/>
    <property type="match status" value="1"/>
</dbReference>
<accession>A0AA39WCF3</accession>
<evidence type="ECO:0000313" key="2">
    <source>
        <dbReference type="EMBL" id="KAK0610031.1"/>
    </source>
</evidence>
<proteinExistence type="predicted"/>
<sequence>MEEIDILILGAGWTATFLIPLLLSQSKSKSEPTSRKDTTTPLSFAATTTDGRPVANHPTIRFKFDPASPSFQSSVAALPRARHVLITFPLVGAGPSRTLVETYTATHLTSAASASASASSSAPSPFRFIQLGSTGIWQKPDDSASGVGATSSANPWMTRHSSYTTADKRAVAEDELLALGGCVLELSGLWGGARDPRHWVDRVATSKEAVRGKKSLHMIHGVDVARAIVAVVRVDDEKWDRVGRGQRWMLTDGFVYDWWALFAGWAELKSVGEGEGEGEEDGGSVDAKPTRQAQWVYELMVEEGVRALPRSMEQLARCYDAREFWATFGLAPLKGRI</sequence>
<feature type="compositionally biased region" description="Low complexity" evidence="1">
    <location>
        <begin position="39"/>
        <end position="49"/>
    </location>
</feature>
<comment type="caution">
    <text evidence="2">The sequence shown here is derived from an EMBL/GenBank/DDBJ whole genome shotgun (WGS) entry which is preliminary data.</text>
</comment>